<feature type="domain" description="Transposase DDE" evidence="1">
    <location>
        <begin position="6"/>
        <end position="63"/>
    </location>
</feature>
<comment type="caution">
    <text evidence="2">The sequence shown here is derived from an EMBL/GenBank/DDBJ whole genome shotgun (WGS) entry which is preliminary data.</text>
</comment>
<dbReference type="AlphaFoldDB" id="A0A2A5T6Q4"/>
<dbReference type="EMBL" id="NBYY01000009">
    <property type="protein sequence ID" value="PCS23780.1"/>
    <property type="molecule type" value="Genomic_DNA"/>
</dbReference>
<dbReference type="Pfam" id="PF13737">
    <property type="entry name" value="DDE_Tnp_1_5"/>
    <property type="match status" value="1"/>
</dbReference>
<dbReference type="InterPro" id="IPR025668">
    <property type="entry name" value="Tnp_DDE_dom"/>
</dbReference>
<name>A0A2A5T6Q4_9GAMM</name>
<keyword evidence="3" id="KW-1185">Reference proteome</keyword>
<dbReference type="Proteomes" id="UP000219020">
    <property type="component" value="Unassembled WGS sequence"/>
</dbReference>
<evidence type="ECO:0000259" key="1">
    <source>
        <dbReference type="Pfam" id="PF13737"/>
    </source>
</evidence>
<proteinExistence type="predicted"/>
<accession>A0A2A5T6Q4</accession>
<reference evidence="3" key="1">
    <citation type="submission" date="2017-04" db="EMBL/GenBank/DDBJ databases">
        <title>Genome evolution of the luminous symbionts of deep sea anglerfish.</title>
        <authorList>
            <person name="Hendry T.A."/>
        </authorList>
    </citation>
    <scope>NUCLEOTIDE SEQUENCE [LARGE SCALE GENOMIC DNA]</scope>
</reference>
<sequence length="70" mass="7955">MHCLKHHGHHGRGSVFSDTEIATAPMVKGIFKLPLRRLEGFPNSVFALMNIPLQSPIYPCISNEFEEHRN</sequence>
<organism evidence="2 3">
    <name type="scientific">Candidatus Enterovibrio escicola</name>
    <dbReference type="NCBI Taxonomy" id="1927127"/>
    <lineage>
        <taxon>Bacteria</taxon>
        <taxon>Pseudomonadati</taxon>
        <taxon>Pseudomonadota</taxon>
        <taxon>Gammaproteobacteria</taxon>
        <taxon>Vibrionales</taxon>
        <taxon>Vibrionaceae</taxon>
        <taxon>Enterovibrio</taxon>
    </lineage>
</organism>
<gene>
    <name evidence="2" type="ORF">BTN49_0749</name>
</gene>
<evidence type="ECO:0000313" key="3">
    <source>
        <dbReference type="Proteomes" id="UP000219020"/>
    </source>
</evidence>
<protein>
    <recommendedName>
        <fullName evidence="1">Transposase DDE domain-containing protein</fullName>
    </recommendedName>
</protein>
<evidence type="ECO:0000313" key="2">
    <source>
        <dbReference type="EMBL" id="PCS23780.1"/>
    </source>
</evidence>